<evidence type="ECO:0000313" key="2">
    <source>
        <dbReference type="EMBL" id="KAG4419503.1"/>
    </source>
</evidence>
<gene>
    <name evidence="2" type="ORF">IFR04_007377</name>
</gene>
<dbReference type="OrthoDB" id="3770800at2759"/>
<accession>A0A8H7WAG2</accession>
<reference evidence="2" key="1">
    <citation type="submission" date="2021-02" db="EMBL/GenBank/DDBJ databases">
        <title>Genome sequence Cadophora malorum strain M34.</title>
        <authorList>
            <person name="Stefanovic E."/>
            <person name="Vu D."/>
            <person name="Scully C."/>
            <person name="Dijksterhuis J."/>
            <person name="Roader J."/>
            <person name="Houbraken J."/>
        </authorList>
    </citation>
    <scope>NUCLEOTIDE SEQUENCE</scope>
    <source>
        <strain evidence="2">M34</strain>
    </source>
</reference>
<sequence>MKLSVIVPLIFSVTGVNAGCYTYGEQWGWTFGYETARQHVRNACHGYDEGGQFKRGALQDTWFKSNSESSLPATVCINAKTNKVGGYHMILQVTNLQNNGRNLPQTDCENGLMSEVNSCPAGGQSDKWGWKFRSDPQLGWC</sequence>
<comment type="caution">
    <text evidence="2">The sequence shown here is derived from an EMBL/GenBank/DDBJ whole genome shotgun (WGS) entry which is preliminary data.</text>
</comment>
<feature type="signal peptide" evidence="1">
    <location>
        <begin position="1"/>
        <end position="18"/>
    </location>
</feature>
<feature type="chain" id="PRO_5034779097" description="Secreted protein" evidence="1">
    <location>
        <begin position="19"/>
        <end position="141"/>
    </location>
</feature>
<evidence type="ECO:0008006" key="4">
    <source>
        <dbReference type="Google" id="ProtNLM"/>
    </source>
</evidence>
<organism evidence="2 3">
    <name type="scientific">Cadophora malorum</name>
    <dbReference type="NCBI Taxonomy" id="108018"/>
    <lineage>
        <taxon>Eukaryota</taxon>
        <taxon>Fungi</taxon>
        <taxon>Dikarya</taxon>
        <taxon>Ascomycota</taxon>
        <taxon>Pezizomycotina</taxon>
        <taxon>Leotiomycetes</taxon>
        <taxon>Helotiales</taxon>
        <taxon>Ploettnerulaceae</taxon>
        <taxon>Cadophora</taxon>
    </lineage>
</organism>
<name>A0A8H7WAG2_9HELO</name>
<evidence type="ECO:0000256" key="1">
    <source>
        <dbReference type="SAM" id="SignalP"/>
    </source>
</evidence>
<dbReference type="EMBL" id="JAFJYH010000104">
    <property type="protein sequence ID" value="KAG4419503.1"/>
    <property type="molecule type" value="Genomic_DNA"/>
</dbReference>
<proteinExistence type="predicted"/>
<keyword evidence="3" id="KW-1185">Reference proteome</keyword>
<evidence type="ECO:0000313" key="3">
    <source>
        <dbReference type="Proteomes" id="UP000664132"/>
    </source>
</evidence>
<dbReference type="Proteomes" id="UP000664132">
    <property type="component" value="Unassembled WGS sequence"/>
</dbReference>
<protein>
    <recommendedName>
        <fullName evidence="4">Secreted protein</fullName>
    </recommendedName>
</protein>
<dbReference type="AlphaFoldDB" id="A0A8H7WAG2"/>
<keyword evidence="1" id="KW-0732">Signal</keyword>